<gene>
    <name evidence="1" type="ORF">GLW00_02645</name>
</gene>
<dbReference type="AlphaFoldDB" id="A0A845F718"/>
<sequence length="65" mass="7556">MDLKEMMLQLNEIYTLCWICKKELRDYEVCKVTDGSNLDIDLCFECYGMQGADAGLSEKDTFQVF</sequence>
<dbReference type="OrthoDB" id="2973755at2"/>
<accession>A0A845F718</accession>
<dbReference type="RefSeq" id="WP_160910968.1">
    <property type="nucleotide sequence ID" value="NZ_WMFA01000001.1"/>
</dbReference>
<dbReference type="GeneID" id="78005874"/>
<name>A0A845F718_9BACI</name>
<proteinExistence type="predicted"/>
<organism evidence="1 2">
    <name type="scientific">Halobacillus litoralis</name>
    <dbReference type="NCBI Taxonomy" id="45668"/>
    <lineage>
        <taxon>Bacteria</taxon>
        <taxon>Bacillati</taxon>
        <taxon>Bacillota</taxon>
        <taxon>Bacilli</taxon>
        <taxon>Bacillales</taxon>
        <taxon>Bacillaceae</taxon>
        <taxon>Halobacillus</taxon>
    </lineage>
</organism>
<protein>
    <submittedName>
        <fullName evidence="1">Uncharacterized protein</fullName>
    </submittedName>
</protein>
<evidence type="ECO:0000313" key="1">
    <source>
        <dbReference type="EMBL" id="MYL69730.1"/>
    </source>
</evidence>
<reference evidence="1 2" key="1">
    <citation type="submission" date="2019-11" db="EMBL/GenBank/DDBJ databases">
        <title>Genome sequences of 17 halophilic strains isolated from different environments.</title>
        <authorList>
            <person name="Furrow R.E."/>
        </authorList>
    </citation>
    <scope>NUCLEOTIDE SEQUENCE [LARGE SCALE GENOMIC DNA]</scope>
    <source>
        <strain evidence="1 2">SL-4</strain>
    </source>
</reference>
<dbReference type="Proteomes" id="UP000450457">
    <property type="component" value="Unassembled WGS sequence"/>
</dbReference>
<comment type="caution">
    <text evidence="1">The sequence shown here is derived from an EMBL/GenBank/DDBJ whole genome shotgun (WGS) entry which is preliminary data.</text>
</comment>
<dbReference type="EMBL" id="WMFA01000001">
    <property type="protein sequence ID" value="MYL69730.1"/>
    <property type="molecule type" value="Genomic_DNA"/>
</dbReference>
<evidence type="ECO:0000313" key="2">
    <source>
        <dbReference type="Proteomes" id="UP000450457"/>
    </source>
</evidence>